<dbReference type="SMART" id="SM00636">
    <property type="entry name" value="Glyco_18"/>
    <property type="match status" value="1"/>
</dbReference>
<accession>A0ABV2T1D4</accession>
<dbReference type="GO" id="GO:0016787">
    <property type="term" value="F:hydrolase activity"/>
    <property type="evidence" value="ECO:0007669"/>
    <property type="project" value="UniProtKB-KW"/>
</dbReference>
<sequence length="327" mass="35603">MNRLTLLTGLILSAAITFACRKPSGNDPQPDPPAKLRILGYLMSNNNWHTDMATVDFSKITDLNLAFFNPDALGQFAINEAVRQVVEKAHNNQVRVFMSIGGGGPPAHLAGLLMPEKRGALIAGIATLTEQYGFDGVDIDLENDLINANYASFVSELGKVLRARQKLMTAALASWNAGKIADSTLQAYDFVNIMSYDKTGPWNVSKPGPHSPYEMAVDDFNYFHKTRQLAAEKLLIGVPFYGYGFGTNAPSDILYKDLIVQYPGAETKDEMTVAGGGKIYYNGIPTMQKKVAFAVANKAGGIMIWELKQDSRDAKSLLSAINKGIAE</sequence>
<keyword evidence="4 5" id="KW-0326">Glycosidase</keyword>
<dbReference type="Gene3D" id="3.40.5.30">
    <property type="entry name" value="(Trans)glycosidases - domain 2"/>
    <property type="match status" value="1"/>
</dbReference>
<dbReference type="InterPro" id="IPR017853">
    <property type="entry name" value="GH"/>
</dbReference>
<evidence type="ECO:0000256" key="2">
    <source>
        <dbReference type="ARBA" id="ARBA00012729"/>
    </source>
</evidence>
<evidence type="ECO:0000256" key="5">
    <source>
        <dbReference type="RuleBase" id="RU000489"/>
    </source>
</evidence>
<dbReference type="SUPFAM" id="SSF51445">
    <property type="entry name" value="(Trans)glycosidases"/>
    <property type="match status" value="1"/>
</dbReference>
<dbReference type="RefSeq" id="WP_354659464.1">
    <property type="nucleotide sequence ID" value="NZ_JBEXAC010000001.1"/>
</dbReference>
<dbReference type="PROSITE" id="PS51257">
    <property type="entry name" value="PROKAR_LIPOPROTEIN"/>
    <property type="match status" value="1"/>
</dbReference>
<proteinExistence type="inferred from homology"/>
<dbReference type="Pfam" id="PF00704">
    <property type="entry name" value="Glyco_hydro_18"/>
    <property type="match status" value="1"/>
</dbReference>
<dbReference type="InterPro" id="IPR001579">
    <property type="entry name" value="Glyco_hydro_18_chit_AS"/>
</dbReference>
<gene>
    <name evidence="9" type="ORF">ABR189_05570</name>
</gene>
<evidence type="ECO:0000259" key="8">
    <source>
        <dbReference type="PROSITE" id="PS51910"/>
    </source>
</evidence>
<feature type="domain" description="GH18" evidence="8">
    <location>
        <begin position="36"/>
        <end position="327"/>
    </location>
</feature>
<evidence type="ECO:0000256" key="7">
    <source>
        <dbReference type="SAM" id="SignalP"/>
    </source>
</evidence>
<dbReference type="InterPro" id="IPR050314">
    <property type="entry name" value="Glycosyl_Hydrlase_18"/>
</dbReference>
<feature type="chain" id="PRO_5046829125" description="chitinase" evidence="7">
    <location>
        <begin position="20"/>
        <end position="327"/>
    </location>
</feature>
<comment type="caution">
    <text evidence="9">The sequence shown here is derived from an EMBL/GenBank/DDBJ whole genome shotgun (WGS) entry which is preliminary data.</text>
</comment>
<feature type="signal peptide" evidence="7">
    <location>
        <begin position="1"/>
        <end position="19"/>
    </location>
</feature>
<keyword evidence="10" id="KW-1185">Reference proteome</keyword>
<dbReference type="InterPro" id="IPR011583">
    <property type="entry name" value="Chitinase_II/V-like_cat"/>
</dbReference>
<dbReference type="PANTHER" id="PTHR11177">
    <property type="entry name" value="CHITINASE"/>
    <property type="match status" value="1"/>
</dbReference>
<dbReference type="Proteomes" id="UP001549749">
    <property type="component" value="Unassembled WGS sequence"/>
</dbReference>
<evidence type="ECO:0000256" key="4">
    <source>
        <dbReference type="ARBA" id="ARBA00023295"/>
    </source>
</evidence>
<keyword evidence="3 5" id="KW-0378">Hydrolase</keyword>
<dbReference type="EC" id="3.2.1.14" evidence="2"/>
<dbReference type="PROSITE" id="PS01095">
    <property type="entry name" value="GH18_1"/>
    <property type="match status" value="1"/>
</dbReference>
<dbReference type="EMBL" id="JBEXAC010000001">
    <property type="protein sequence ID" value="MET6996823.1"/>
    <property type="molecule type" value="Genomic_DNA"/>
</dbReference>
<dbReference type="PANTHER" id="PTHR11177:SF317">
    <property type="entry name" value="CHITINASE 12-RELATED"/>
    <property type="match status" value="1"/>
</dbReference>
<dbReference type="PROSITE" id="PS51910">
    <property type="entry name" value="GH18_2"/>
    <property type="match status" value="1"/>
</dbReference>
<organism evidence="9 10">
    <name type="scientific">Chitinophaga defluvii</name>
    <dbReference type="NCBI Taxonomy" id="3163343"/>
    <lineage>
        <taxon>Bacteria</taxon>
        <taxon>Pseudomonadati</taxon>
        <taxon>Bacteroidota</taxon>
        <taxon>Chitinophagia</taxon>
        <taxon>Chitinophagales</taxon>
        <taxon>Chitinophagaceae</taxon>
        <taxon>Chitinophaga</taxon>
    </lineage>
</organism>
<dbReference type="Gene3D" id="3.20.20.80">
    <property type="entry name" value="Glycosidases"/>
    <property type="match status" value="1"/>
</dbReference>
<evidence type="ECO:0000313" key="9">
    <source>
        <dbReference type="EMBL" id="MET6996823.1"/>
    </source>
</evidence>
<name>A0ABV2T1D4_9BACT</name>
<evidence type="ECO:0000313" key="10">
    <source>
        <dbReference type="Proteomes" id="UP001549749"/>
    </source>
</evidence>
<comment type="similarity">
    <text evidence="6">Belongs to the glycosyl hydrolase 18 family.</text>
</comment>
<evidence type="ECO:0000256" key="1">
    <source>
        <dbReference type="ARBA" id="ARBA00000822"/>
    </source>
</evidence>
<reference evidence="9 10" key="1">
    <citation type="submission" date="2024-06" db="EMBL/GenBank/DDBJ databases">
        <title>Chitinophaga defluvii sp. nov., isolated from municipal sewage.</title>
        <authorList>
            <person name="Zhang L."/>
        </authorList>
    </citation>
    <scope>NUCLEOTIDE SEQUENCE [LARGE SCALE GENOMIC DNA]</scope>
    <source>
        <strain evidence="9 10">H8</strain>
    </source>
</reference>
<comment type="catalytic activity">
    <reaction evidence="1">
        <text>Random endo-hydrolysis of N-acetyl-beta-D-glucosaminide (1-&gt;4)-beta-linkages in chitin and chitodextrins.</text>
        <dbReference type="EC" id="3.2.1.14"/>
    </reaction>
</comment>
<evidence type="ECO:0000256" key="6">
    <source>
        <dbReference type="RuleBase" id="RU004453"/>
    </source>
</evidence>
<dbReference type="InterPro" id="IPR001223">
    <property type="entry name" value="Glyco_hydro18_cat"/>
</dbReference>
<protein>
    <recommendedName>
        <fullName evidence="2">chitinase</fullName>
        <ecNumber evidence="2">3.2.1.14</ecNumber>
    </recommendedName>
</protein>
<keyword evidence="7" id="KW-0732">Signal</keyword>
<evidence type="ECO:0000256" key="3">
    <source>
        <dbReference type="ARBA" id="ARBA00022801"/>
    </source>
</evidence>